<dbReference type="InterPro" id="IPR003100">
    <property type="entry name" value="PAZ_dom"/>
</dbReference>
<feature type="compositionally biased region" description="Basic and acidic residues" evidence="1">
    <location>
        <begin position="50"/>
        <end position="64"/>
    </location>
</feature>
<feature type="compositionally biased region" description="Basic and acidic residues" evidence="1">
    <location>
        <begin position="833"/>
        <end position="850"/>
    </location>
</feature>
<gene>
    <name evidence="3" type="ORF">Vbra_20632</name>
</gene>
<dbReference type="InterPro" id="IPR036397">
    <property type="entry name" value="RNaseH_sf"/>
</dbReference>
<dbReference type="Pfam" id="PF02170">
    <property type="entry name" value="PAZ"/>
    <property type="match status" value="1"/>
</dbReference>
<dbReference type="SMART" id="SM00950">
    <property type="entry name" value="Piwi"/>
    <property type="match status" value="1"/>
</dbReference>
<proteinExistence type="predicted"/>
<dbReference type="PhylomeDB" id="A0A0G4END7"/>
<evidence type="ECO:0000313" key="4">
    <source>
        <dbReference type="Proteomes" id="UP000041254"/>
    </source>
</evidence>
<dbReference type="SUPFAM" id="SSF53098">
    <property type="entry name" value="Ribonuclease H-like"/>
    <property type="match status" value="1"/>
</dbReference>
<name>A0A0G4END7_VITBC</name>
<dbReference type="SUPFAM" id="SSF101690">
    <property type="entry name" value="PAZ domain"/>
    <property type="match status" value="1"/>
</dbReference>
<protein>
    <recommendedName>
        <fullName evidence="2">Piwi domain-containing protein</fullName>
    </recommendedName>
</protein>
<feature type="domain" description="Piwi" evidence="2">
    <location>
        <begin position="580"/>
        <end position="980"/>
    </location>
</feature>
<keyword evidence="4" id="KW-1185">Reference proteome</keyword>
<dbReference type="InParanoid" id="A0A0G4END7"/>
<dbReference type="Gene3D" id="3.30.420.10">
    <property type="entry name" value="Ribonuclease H-like superfamily/Ribonuclease H"/>
    <property type="match status" value="1"/>
</dbReference>
<feature type="compositionally biased region" description="Basic and acidic residues" evidence="1">
    <location>
        <begin position="478"/>
        <end position="491"/>
    </location>
</feature>
<feature type="region of interest" description="Disordered" evidence="1">
    <location>
        <begin position="1"/>
        <end position="76"/>
    </location>
</feature>
<evidence type="ECO:0000259" key="2">
    <source>
        <dbReference type="PROSITE" id="PS50822"/>
    </source>
</evidence>
<dbReference type="EMBL" id="CDMY01000278">
    <property type="protein sequence ID" value="CEL99352.1"/>
    <property type="molecule type" value="Genomic_DNA"/>
</dbReference>
<feature type="compositionally biased region" description="Basic and acidic residues" evidence="1">
    <location>
        <begin position="11"/>
        <end position="42"/>
    </location>
</feature>
<reference evidence="3 4" key="1">
    <citation type="submission" date="2014-11" db="EMBL/GenBank/DDBJ databases">
        <authorList>
            <person name="Zhu J."/>
            <person name="Qi W."/>
            <person name="Song R."/>
        </authorList>
    </citation>
    <scope>NUCLEOTIDE SEQUENCE [LARGE SCALE GENOMIC DNA]</scope>
</reference>
<dbReference type="Gene3D" id="2.170.260.10">
    <property type="entry name" value="paz domain"/>
    <property type="match status" value="1"/>
</dbReference>
<dbReference type="Pfam" id="PF02171">
    <property type="entry name" value="Piwi"/>
    <property type="match status" value="1"/>
</dbReference>
<dbReference type="InterPro" id="IPR036085">
    <property type="entry name" value="PAZ_dom_sf"/>
</dbReference>
<dbReference type="AlphaFoldDB" id="A0A0G4END7"/>
<accession>A0A0G4END7</accession>
<dbReference type="Proteomes" id="UP000041254">
    <property type="component" value="Unassembled WGS sequence"/>
</dbReference>
<feature type="compositionally biased region" description="Gly residues" evidence="1">
    <location>
        <begin position="851"/>
        <end position="873"/>
    </location>
</feature>
<dbReference type="PANTHER" id="PTHR22891">
    <property type="entry name" value="EUKARYOTIC TRANSLATION INITIATION FACTOR 2C"/>
    <property type="match status" value="1"/>
</dbReference>
<feature type="region of interest" description="Disordered" evidence="1">
    <location>
        <begin position="817"/>
        <end position="879"/>
    </location>
</feature>
<dbReference type="OrthoDB" id="445936at2759"/>
<evidence type="ECO:0000313" key="3">
    <source>
        <dbReference type="EMBL" id="CEL99352.1"/>
    </source>
</evidence>
<dbReference type="InterPro" id="IPR003165">
    <property type="entry name" value="Piwi"/>
</dbReference>
<dbReference type="PROSITE" id="PS50822">
    <property type="entry name" value="PIWI"/>
    <property type="match status" value="1"/>
</dbReference>
<organism evidence="3 4">
    <name type="scientific">Vitrella brassicaformis (strain CCMP3155)</name>
    <dbReference type="NCBI Taxonomy" id="1169540"/>
    <lineage>
        <taxon>Eukaryota</taxon>
        <taxon>Sar</taxon>
        <taxon>Alveolata</taxon>
        <taxon>Colpodellida</taxon>
        <taxon>Vitrellaceae</taxon>
        <taxon>Vitrella</taxon>
    </lineage>
</organism>
<sequence>MDSRGGNGRRGRWDDDRGRRDRGRDDRDRDRRRDTREPRDTRFTQQPPRWEPRRSPEETRRSPEEPSAAAAGGNGGMMMDVEQEVPVPPMVEIPKRAQLKEARKNFAPRPAATRNPAGRPTQVVTNNFRVTPTVVKRKKQNLLGRGESKIREVLQCLFQYNDGDHIIISKPQEVKDNVSISVPVRQGLTYQITLTHTKELSYNYLEDMSEEVKNFYDFLFKVCNRNLKLVQVGFDFHFDLASGTAPTVEIKSLRHPDPRFRNYVAKLFVLKGFALSTRFVEGSPVVEVAMKHRVLMEDTMDFYIKCKRGPREEISLGRIAEAVRGSQVITTYTTNKDKGDVYRIADIVEMKMSDTFTLGSGQTISYGDYFRTKVGDSRMPSTDRQFFIVGEARGKGGFKPYIPACFCQKLGLDEDMKNEPQMMNNIGRYTRMPPHIRMVKTAEHLDRVKNLKDNQQLIEEFHASVQTAPVEAWGRTLPKGDRNRTTERREPDEDTSLDFTKVMIVFPHGAYEEAEALSEVVLQTARSTRLEAPPRPENGSQDLFNYHHILRPSTRAGHVDRDDLAEIEEKILANRQSIHMILWILPKGTKANGDLGYKQLKEFLSGAHSNCPVASQCIRFEKCSEAVQDLRNRNDRGKGVMAIKGCFGDIRCKMGGYQYTLQPPSDLTRNLDTSRVMLVGFDFIRKLVGGKMQTCCGMIATTNTAFTRIYHEESFYGGRVEVANGLAPFLANAFLHYARHHQGYLPDKLFVYRDGAGDSQKAIAFVCERPVIEQAINAALQASESGHHRDELRPRSQQPPTIQLVFTIVNKRINQKIFAKSDGGGGGGGGGRGGRDDDRNVRPRWEDSRGRGGGGGRGGGRGGGGGGGGGPAGEEGSAVSRVQQMRIDNPEEQTIVESTITSTTDFDFFVVHNRAPRGTCSGPTHYHVIYNTSNVPADIIADFTCFTTRLYQNWEGGPVKIPNVTKCADKLCEITKGYLPWGRGDHPTLRTKAGFY</sequence>
<feature type="compositionally biased region" description="Gly residues" evidence="1">
    <location>
        <begin position="822"/>
        <end position="832"/>
    </location>
</feature>
<dbReference type="InterPro" id="IPR012337">
    <property type="entry name" value="RNaseH-like_sf"/>
</dbReference>
<dbReference type="VEuPathDB" id="CryptoDB:Vbra_20632"/>
<dbReference type="SMART" id="SM00949">
    <property type="entry name" value="PAZ"/>
    <property type="match status" value="1"/>
</dbReference>
<feature type="region of interest" description="Disordered" evidence="1">
    <location>
        <begin position="472"/>
        <end position="494"/>
    </location>
</feature>
<dbReference type="GO" id="GO:0003723">
    <property type="term" value="F:RNA binding"/>
    <property type="evidence" value="ECO:0007669"/>
    <property type="project" value="InterPro"/>
</dbReference>
<evidence type="ECO:0000256" key="1">
    <source>
        <dbReference type="SAM" id="MobiDB-lite"/>
    </source>
</evidence>